<sequence length="150" mass="16978">MKLPFHLGLRNQRHMVSIFRVNNQHWLALGQAFGKESHRREQILSQWGINGFSPRYQSPEEVHIPFSTRHQHILSYQLDSMLQQQLQPGITSTIANRQQLIPGLQHRAHLGQGHAVLPVRQQTHTTSVNDAASSQRVQHATSGSSTQSKG</sequence>
<protein>
    <submittedName>
        <fullName evidence="2">Uncharacterized protein</fullName>
    </submittedName>
</protein>
<dbReference type="EMBL" id="JAGSOY010000016">
    <property type="protein sequence ID" value="MBU2711215.1"/>
    <property type="molecule type" value="Genomic_DNA"/>
</dbReference>
<evidence type="ECO:0000256" key="1">
    <source>
        <dbReference type="SAM" id="MobiDB-lite"/>
    </source>
</evidence>
<dbReference type="RefSeq" id="WP_215819378.1">
    <property type="nucleotide sequence ID" value="NZ_JAGSOY010000016.1"/>
</dbReference>
<name>A0ABS5ZB10_9GAMM</name>
<evidence type="ECO:0000313" key="2">
    <source>
        <dbReference type="EMBL" id="MBU2711215.1"/>
    </source>
</evidence>
<reference evidence="2 3" key="1">
    <citation type="submission" date="2021-04" db="EMBL/GenBank/DDBJ databases">
        <authorList>
            <person name="Pira H."/>
            <person name="Risdian C."/>
            <person name="Wink J."/>
        </authorList>
    </citation>
    <scope>NUCLEOTIDE SEQUENCE [LARGE SCALE GENOMIC DNA]</scope>
    <source>
        <strain evidence="2 3">WH53</strain>
    </source>
</reference>
<dbReference type="Proteomes" id="UP000690515">
    <property type="component" value="Unassembled WGS sequence"/>
</dbReference>
<proteinExistence type="predicted"/>
<gene>
    <name evidence="2" type="ORF">KCG35_09090</name>
</gene>
<comment type="caution">
    <text evidence="2">The sequence shown here is derived from an EMBL/GenBank/DDBJ whole genome shotgun (WGS) entry which is preliminary data.</text>
</comment>
<keyword evidence="3" id="KW-1185">Reference proteome</keyword>
<feature type="region of interest" description="Disordered" evidence="1">
    <location>
        <begin position="124"/>
        <end position="150"/>
    </location>
</feature>
<organism evidence="2 3">
    <name type="scientific">Zooshikella harenae</name>
    <dbReference type="NCBI Taxonomy" id="2827238"/>
    <lineage>
        <taxon>Bacteria</taxon>
        <taxon>Pseudomonadati</taxon>
        <taxon>Pseudomonadota</taxon>
        <taxon>Gammaproteobacteria</taxon>
        <taxon>Oceanospirillales</taxon>
        <taxon>Zooshikellaceae</taxon>
        <taxon>Zooshikella</taxon>
    </lineage>
</organism>
<evidence type="ECO:0000313" key="3">
    <source>
        <dbReference type="Proteomes" id="UP000690515"/>
    </source>
</evidence>
<accession>A0ABS5ZB10</accession>